<dbReference type="EMBL" id="LROM01000093">
    <property type="protein sequence ID" value="OEZ97979.1"/>
    <property type="molecule type" value="Genomic_DNA"/>
</dbReference>
<proteinExistence type="predicted"/>
<evidence type="ECO:0000313" key="2">
    <source>
        <dbReference type="EMBL" id="OEZ97979.1"/>
    </source>
</evidence>
<reference evidence="3" key="1">
    <citation type="journal article" date="2016" name="Front. Microbiol.">
        <title>Molecular Keys to the Janthinobacterium and Duganella spp. Interaction with the Plant Pathogen Fusarium graminearum.</title>
        <authorList>
            <person name="Haack F.S."/>
            <person name="Poehlein A."/>
            <person name="Kroger C."/>
            <person name="Voigt C.A."/>
            <person name="Piepenbring M."/>
            <person name="Bode H.B."/>
            <person name="Daniel R."/>
            <person name="Schafer W."/>
            <person name="Streit W.R."/>
        </authorList>
    </citation>
    <scope>NUCLEOTIDE SEQUENCE [LARGE SCALE GENOMIC DNA]</scope>
    <source>
        <strain evidence="3">T54</strain>
    </source>
</reference>
<accession>A0A1E7WH65</accession>
<feature type="region of interest" description="Disordered" evidence="1">
    <location>
        <begin position="1"/>
        <end position="20"/>
    </location>
</feature>
<organism evidence="2 3">
    <name type="scientific">Duganella phyllosphaerae</name>
    <dbReference type="NCBI Taxonomy" id="762836"/>
    <lineage>
        <taxon>Bacteria</taxon>
        <taxon>Pseudomonadati</taxon>
        <taxon>Pseudomonadota</taxon>
        <taxon>Betaproteobacteria</taxon>
        <taxon>Burkholderiales</taxon>
        <taxon>Oxalobacteraceae</taxon>
        <taxon>Telluria group</taxon>
        <taxon>Duganella</taxon>
    </lineage>
</organism>
<dbReference type="Proteomes" id="UP000175989">
    <property type="component" value="Unassembled WGS sequence"/>
</dbReference>
<name>A0A1E7WH65_9BURK</name>
<sequence>MPIDEQKKKASKSERNRREYLRSKEERDIVLFRLDPGGREALDRAGKAAGLSRAAFARIYLMPLVGVLAEHAPAIEAARRVSGQSLPTFLSRALDQALAPPPPVEDHSADLLAQEFQDLFGVR</sequence>
<dbReference type="AlphaFoldDB" id="A0A1E7WH65"/>
<evidence type="ECO:0000256" key="1">
    <source>
        <dbReference type="SAM" id="MobiDB-lite"/>
    </source>
</evidence>
<dbReference type="RefSeq" id="WP_141749571.1">
    <property type="nucleotide sequence ID" value="NZ_LROM01000093.1"/>
</dbReference>
<keyword evidence="3" id="KW-1185">Reference proteome</keyword>
<evidence type="ECO:0000313" key="3">
    <source>
        <dbReference type="Proteomes" id="UP000175989"/>
    </source>
</evidence>
<protein>
    <submittedName>
        <fullName evidence="2">Uncharacterized protein</fullName>
    </submittedName>
</protein>
<gene>
    <name evidence="2" type="ORF">DUPY_32500</name>
</gene>
<comment type="caution">
    <text evidence="2">The sequence shown here is derived from an EMBL/GenBank/DDBJ whole genome shotgun (WGS) entry which is preliminary data.</text>
</comment>